<protein>
    <submittedName>
        <fullName evidence="1">Uncharacterized protein</fullName>
    </submittedName>
</protein>
<organism evidence="1 2">
    <name type="scientific">Deinococcus carri</name>
    <dbReference type="NCBI Taxonomy" id="1211323"/>
    <lineage>
        <taxon>Bacteria</taxon>
        <taxon>Thermotogati</taxon>
        <taxon>Deinococcota</taxon>
        <taxon>Deinococci</taxon>
        <taxon>Deinococcales</taxon>
        <taxon>Deinococcaceae</taxon>
        <taxon>Deinococcus</taxon>
    </lineage>
</organism>
<dbReference type="EMBL" id="BAABRP010000009">
    <property type="protein sequence ID" value="GAA5513661.1"/>
    <property type="molecule type" value="Genomic_DNA"/>
</dbReference>
<name>A0ABP9W8J0_9DEIO</name>
<accession>A0ABP9W8J0</accession>
<evidence type="ECO:0000313" key="2">
    <source>
        <dbReference type="Proteomes" id="UP001401887"/>
    </source>
</evidence>
<evidence type="ECO:0000313" key="1">
    <source>
        <dbReference type="EMBL" id="GAA5513661.1"/>
    </source>
</evidence>
<sequence length="139" mass="14153">MSFNDELTMHDKRAFRDAPGRKALLYVIGPDGVSYVPATAEMLGGGDTSQGITTTLPPQALTVSAAPVALTIPAGATHATVHVVSGSVRRSIGGVPGAGTPGLSVGDSEEISGAELAAYRLVRDGAADAQVYVEYRTVG</sequence>
<proteinExistence type="predicted"/>
<dbReference type="RefSeq" id="WP_345465447.1">
    <property type="nucleotide sequence ID" value="NZ_BAABRP010000009.1"/>
</dbReference>
<dbReference type="Proteomes" id="UP001401887">
    <property type="component" value="Unassembled WGS sequence"/>
</dbReference>
<gene>
    <name evidence="1" type="ORF">Dcar01_02405</name>
</gene>
<comment type="caution">
    <text evidence="1">The sequence shown here is derived from an EMBL/GenBank/DDBJ whole genome shotgun (WGS) entry which is preliminary data.</text>
</comment>
<reference evidence="1 2" key="1">
    <citation type="submission" date="2024-02" db="EMBL/GenBank/DDBJ databases">
        <title>Deinococcus carri NBRC 110142.</title>
        <authorList>
            <person name="Ichikawa N."/>
            <person name="Katano-Makiyama Y."/>
            <person name="Hidaka K."/>
        </authorList>
    </citation>
    <scope>NUCLEOTIDE SEQUENCE [LARGE SCALE GENOMIC DNA]</scope>
    <source>
        <strain evidence="1 2">NBRC 110142</strain>
    </source>
</reference>
<keyword evidence="2" id="KW-1185">Reference proteome</keyword>